<reference evidence="3" key="1">
    <citation type="journal article" date="2016" name="Proc. Natl. Acad. Sci. U.S.A.">
        <title>Chromosome-level assembly of Arabidopsis thaliana Ler reveals the extent of translocation and inversion polymorphisms.</title>
        <authorList>
            <person name="Zapata L."/>
            <person name="Ding J."/>
            <person name="Willing E.M."/>
            <person name="Hartwig B."/>
            <person name="Bezdan D."/>
            <person name="Jiao W.B."/>
            <person name="Patel V."/>
            <person name="Velikkakam James G."/>
            <person name="Koornneef M."/>
            <person name="Ossowski S."/>
            <person name="Schneeberger K."/>
        </authorList>
    </citation>
    <scope>NUCLEOTIDE SEQUENCE [LARGE SCALE GENOMIC DNA]</scope>
    <source>
        <strain evidence="3">cv. Landsberg erecta</strain>
    </source>
</reference>
<dbReference type="InterPro" id="IPR036047">
    <property type="entry name" value="F-box-like_dom_sf"/>
</dbReference>
<name>A0A178WA49_ARATH</name>
<dbReference type="NCBIfam" id="TIGR01640">
    <property type="entry name" value="F_box_assoc_1"/>
    <property type="match status" value="1"/>
</dbReference>
<dbReference type="InterPro" id="IPR050233">
    <property type="entry name" value="A_thaliana_F-box"/>
</dbReference>
<evidence type="ECO:0000313" key="3">
    <source>
        <dbReference type="Proteomes" id="UP000078284"/>
    </source>
</evidence>
<protein>
    <recommendedName>
        <fullName evidence="1">F-box domain-containing protein</fullName>
    </recommendedName>
</protein>
<dbReference type="InterPro" id="IPR001810">
    <property type="entry name" value="F-box_dom"/>
</dbReference>
<accession>A0A178WA49</accession>
<dbReference type="Pfam" id="PF07734">
    <property type="entry name" value="FBA_1"/>
    <property type="match status" value="1"/>
</dbReference>
<sequence length="377" mass="44620">MVSVNLPWELVEEILYRVPPQSLARFRTVCKQWNSLFDDNKFVNDHLVRSRPQFMFRTDSKMYSVAVNFSGPWIEVHELTLDIPGLNCEMPIWLYNYVDCDGLLFCTSYKFKGVLIWNPWLKQTRLFASNHHYPTKYVIGYDNKKRYKVLDYEFEPSSKLTIYEIGLYSKKVKDLESDSSWSVVQSNSVSLNGTLYWAGVDVNNGIFIRSFSFSTERLTTFCRLPLKYNEDNILALAVFRKDRFSLLKLCNKTSKIKIWLTKNSINNREIGLVEDVVWIKLMTVLIPDFPKLPFRWYNRPDLTYFLDNDDAKRLVICCYDETQQVYIYIVRRNIVKKIKIDLFEDLLDQSSPHLRTYIPSLVRPTQVKEDNNKLYVL</sequence>
<dbReference type="PANTHER" id="PTHR47993:SF181">
    <property type="entry name" value="F-BOX ONLY PROTEIN 10-RELATED"/>
    <property type="match status" value="1"/>
</dbReference>
<dbReference type="ExpressionAtlas" id="A0A178WA49">
    <property type="expression patterns" value="baseline and differential"/>
</dbReference>
<dbReference type="Pfam" id="PF00646">
    <property type="entry name" value="F-box"/>
    <property type="match status" value="1"/>
</dbReference>
<dbReference type="AlphaFoldDB" id="A0A178WA49"/>
<dbReference type="Proteomes" id="UP000078284">
    <property type="component" value="Chromosome 1"/>
</dbReference>
<comment type="caution">
    <text evidence="2">The sequence shown here is derived from an EMBL/GenBank/DDBJ whole genome shotgun (WGS) entry which is preliminary data.</text>
</comment>
<gene>
    <name evidence="2" type="ordered locus">AXX17_At1g45480</name>
</gene>
<dbReference type="SMART" id="SM00256">
    <property type="entry name" value="FBOX"/>
    <property type="match status" value="1"/>
</dbReference>
<dbReference type="KEGG" id="ath:AT1G51290"/>
<dbReference type="CDD" id="cd22157">
    <property type="entry name" value="F-box_AtFBW1-like"/>
    <property type="match status" value="1"/>
</dbReference>
<dbReference type="PhylomeDB" id="A0A178WA49"/>
<dbReference type="OMA" id="WIEVHEL"/>
<dbReference type="InterPro" id="IPR017451">
    <property type="entry name" value="F-box-assoc_interact_dom"/>
</dbReference>
<dbReference type="PANTHER" id="PTHR47993">
    <property type="entry name" value="OS09G0372900 PROTEIN-RELATED"/>
    <property type="match status" value="1"/>
</dbReference>
<proteinExistence type="predicted"/>
<evidence type="ECO:0000259" key="1">
    <source>
        <dbReference type="PROSITE" id="PS50181"/>
    </source>
</evidence>
<feature type="domain" description="F-box" evidence="1">
    <location>
        <begin position="1"/>
        <end position="46"/>
    </location>
</feature>
<dbReference type="RefSeq" id="NP_564586.1">
    <property type="nucleotide sequence ID" value="NM_104007.1"/>
</dbReference>
<dbReference type="Gene3D" id="1.20.1280.50">
    <property type="match status" value="1"/>
</dbReference>
<dbReference type="SUPFAM" id="SSF81383">
    <property type="entry name" value="F-box domain"/>
    <property type="match status" value="1"/>
</dbReference>
<evidence type="ECO:0000313" key="2">
    <source>
        <dbReference type="EMBL" id="OAP15320.1"/>
    </source>
</evidence>
<dbReference type="EMBL" id="LUHQ01000001">
    <property type="protein sequence ID" value="OAP15320.1"/>
    <property type="molecule type" value="Genomic_DNA"/>
</dbReference>
<dbReference type="InterPro" id="IPR006527">
    <property type="entry name" value="F-box-assoc_dom_typ1"/>
</dbReference>
<dbReference type="PROSITE" id="PS50181">
    <property type="entry name" value="FBOX"/>
    <property type="match status" value="1"/>
</dbReference>
<organism evidence="2 3">
    <name type="scientific">Arabidopsis thaliana</name>
    <name type="common">Mouse-ear cress</name>
    <dbReference type="NCBI Taxonomy" id="3702"/>
    <lineage>
        <taxon>Eukaryota</taxon>
        <taxon>Viridiplantae</taxon>
        <taxon>Streptophyta</taxon>
        <taxon>Embryophyta</taxon>
        <taxon>Tracheophyta</taxon>
        <taxon>Spermatophyta</taxon>
        <taxon>Magnoliopsida</taxon>
        <taxon>eudicotyledons</taxon>
        <taxon>Gunneridae</taxon>
        <taxon>Pentapetalae</taxon>
        <taxon>rosids</taxon>
        <taxon>malvids</taxon>
        <taxon>Brassicales</taxon>
        <taxon>Brassicaceae</taxon>
        <taxon>Camelineae</taxon>
        <taxon>Arabidopsis</taxon>
    </lineage>
</organism>